<dbReference type="Gene3D" id="3.40.250.10">
    <property type="entry name" value="Rhodanese-like domain"/>
    <property type="match status" value="1"/>
</dbReference>
<proteinExistence type="predicted"/>
<evidence type="ECO:0000313" key="4">
    <source>
        <dbReference type="Proteomes" id="UP000192408"/>
    </source>
</evidence>
<dbReference type="PANTHER" id="PTHR43031:SF18">
    <property type="entry name" value="RHODANESE-RELATED SULFURTRANSFERASES"/>
    <property type="match status" value="1"/>
</dbReference>
<accession>A0A1W1ULN9</accession>
<dbReference type="SUPFAM" id="SSF52821">
    <property type="entry name" value="Rhodanese/Cell cycle control phosphatase"/>
    <property type="match status" value="1"/>
</dbReference>
<evidence type="ECO:0000313" key="3">
    <source>
        <dbReference type="EMBL" id="SMB81997.1"/>
    </source>
</evidence>
<dbReference type="CDD" id="cd00158">
    <property type="entry name" value="RHOD"/>
    <property type="match status" value="1"/>
</dbReference>
<feature type="signal peptide" evidence="1">
    <location>
        <begin position="1"/>
        <end position="23"/>
    </location>
</feature>
<sequence>MRGLKWIAAGVCVLSGLFSTVQANSMTPQQLQQQQQNQQALLLDVREADEFAAGHLQSAVHIPLAQIGAQISQLATDKTRPIYVYCRSGRRADLAKAELEKLGYHNVQNLGGYQQLKDAGFN</sequence>
<keyword evidence="1" id="KW-0732">Signal</keyword>
<protein>
    <submittedName>
        <fullName evidence="3">Phage shock protein E</fullName>
    </submittedName>
</protein>
<feature type="domain" description="Rhodanese" evidence="2">
    <location>
        <begin position="36"/>
        <end position="118"/>
    </location>
</feature>
<dbReference type="AlphaFoldDB" id="A0A1W1ULN9"/>
<dbReference type="InterPro" id="IPR001763">
    <property type="entry name" value="Rhodanese-like_dom"/>
</dbReference>
<dbReference type="PANTHER" id="PTHR43031">
    <property type="entry name" value="FAD-DEPENDENT OXIDOREDUCTASE"/>
    <property type="match status" value="1"/>
</dbReference>
<dbReference type="InterPro" id="IPR036873">
    <property type="entry name" value="Rhodanese-like_dom_sf"/>
</dbReference>
<evidence type="ECO:0000259" key="2">
    <source>
        <dbReference type="PROSITE" id="PS50206"/>
    </source>
</evidence>
<dbReference type="STRING" id="1122938.SAMN05660772_01971"/>
<dbReference type="RefSeq" id="WP_084256403.1">
    <property type="nucleotide sequence ID" value="NZ_FWWV01000008.1"/>
</dbReference>
<dbReference type="EMBL" id="FWWV01000008">
    <property type="protein sequence ID" value="SMB81997.1"/>
    <property type="molecule type" value="Genomic_DNA"/>
</dbReference>
<reference evidence="4" key="1">
    <citation type="submission" date="2017-04" db="EMBL/GenBank/DDBJ databases">
        <authorList>
            <person name="Varghese N."/>
            <person name="Submissions S."/>
        </authorList>
    </citation>
    <scope>NUCLEOTIDE SEQUENCE [LARGE SCALE GENOMIC DNA]</scope>
    <source>
        <strain evidence="4">DSM 23072</strain>
    </source>
</reference>
<dbReference type="Proteomes" id="UP000192408">
    <property type="component" value="Unassembled WGS sequence"/>
</dbReference>
<gene>
    <name evidence="3" type="ORF">SAMN05660772_01971</name>
</gene>
<organism evidence="3 4">
    <name type="scientific">Pasteurella testudinis DSM 23072</name>
    <dbReference type="NCBI Taxonomy" id="1122938"/>
    <lineage>
        <taxon>Bacteria</taxon>
        <taxon>Pseudomonadati</taxon>
        <taxon>Pseudomonadota</taxon>
        <taxon>Gammaproteobacteria</taxon>
        <taxon>Pasteurellales</taxon>
        <taxon>Pasteurellaceae</taxon>
        <taxon>Pasteurella</taxon>
    </lineage>
</organism>
<dbReference type="PROSITE" id="PS50206">
    <property type="entry name" value="RHODANESE_3"/>
    <property type="match status" value="1"/>
</dbReference>
<dbReference type="InterPro" id="IPR050229">
    <property type="entry name" value="GlpE_sulfurtransferase"/>
</dbReference>
<keyword evidence="4" id="KW-1185">Reference proteome</keyword>
<dbReference type="SMART" id="SM00450">
    <property type="entry name" value="RHOD"/>
    <property type="match status" value="1"/>
</dbReference>
<name>A0A1W1ULN9_9PAST</name>
<feature type="chain" id="PRO_5012325578" evidence="1">
    <location>
        <begin position="24"/>
        <end position="122"/>
    </location>
</feature>
<dbReference type="Pfam" id="PF00581">
    <property type="entry name" value="Rhodanese"/>
    <property type="match status" value="1"/>
</dbReference>
<evidence type="ECO:0000256" key="1">
    <source>
        <dbReference type="SAM" id="SignalP"/>
    </source>
</evidence>